<dbReference type="RefSeq" id="XP_013890658.1">
    <property type="nucleotide sequence ID" value="XM_014035204.1"/>
</dbReference>
<dbReference type="AlphaFoldDB" id="A0A0D2K675"/>
<organism evidence="2 3">
    <name type="scientific">Monoraphidium neglectum</name>
    <dbReference type="NCBI Taxonomy" id="145388"/>
    <lineage>
        <taxon>Eukaryota</taxon>
        <taxon>Viridiplantae</taxon>
        <taxon>Chlorophyta</taxon>
        <taxon>core chlorophytes</taxon>
        <taxon>Chlorophyceae</taxon>
        <taxon>CS clade</taxon>
        <taxon>Sphaeropleales</taxon>
        <taxon>Selenastraceae</taxon>
        <taxon>Monoraphidium</taxon>
    </lineage>
</organism>
<dbReference type="KEGG" id="mng:MNEG_16327"/>
<feature type="region of interest" description="Disordered" evidence="1">
    <location>
        <begin position="87"/>
        <end position="109"/>
    </location>
</feature>
<name>A0A0D2K675_9CHLO</name>
<feature type="compositionally biased region" description="Basic residues" evidence="1">
    <location>
        <begin position="99"/>
        <end position="109"/>
    </location>
</feature>
<dbReference type="GeneID" id="25734075"/>
<keyword evidence="3" id="KW-1185">Reference proteome</keyword>
<sequence length="109" mass="11104">ISEKGTLQLSIDTDSVRRLLLDFPRAALGGPSGGGGADDGGGGAGGLGGAADTASYSHYVEREMGGAVNLVKVLQAAFSRSRRAVEKHAAWTTPDSRHAAAHPRAARPP</sequence>
<gene>
    <name evidence="2" type="ORF">MNEG_16327</name>
</gene>
<evidence type="ECO:0000256" key="1">
    <source>
        <dbReference type="SAM" id="MobiDB-lite"/>
    </source>
</evidence>
<feature type="region of interest" description="Disordered" evidence="1">
    <location>
        <begin position="28"/>
        <end position="49"/>
    </location>
</feature>
<feature type="non-terminal residue" evidence="2">
    <location>
        <position position="1"/>
    </location>
</feature>
<dbReference type="Proteomes" id="UP000054498">
    <property type="component" value="Unassembled WGS sequence"/>
</dbReference>
<reference evidence="2 3" key="1">
    <citation type="journal article" date="2013" name="BMC Genomics">
        <title>Reconstruction of the lipid metabolism for the microalga Monoraphidium neglectum from its genome sequence reveals characteristics suitable for biofuel production.</title>
        <authorList>
            <person name="Bogen C."/>
            <person name="Al-Dilaimi A."/>
            <person name="Albersmeier A."/>
            <person name="Wichmann J."/>
            <person name="Grundmann M."/>
            <person name="Rupp O."/>
            <person name="Lauersen K.J."/>
            <person name="Blifernez-Klassen O."/>
            <person name="Kalinowski J."/>
            <person name="Goesmann A."/>
            <person name="Mussgnug J.H."/>
            <person name="Kruse O."/>
        </authorList>
    </citation>
    <scope>NUCLEOTIDE SEQUENCE [LARGE SCALE GENOMIC DNA]</scope>
    <source>
        <strain evidence="2 3">SAG 48.87</strain>
    </source>
</reference>
<proteinExistence type="predicted"/>
<evidence type="ECO:0000313" key="3">
    <source>
        <dbReference type="Proteomes" id="UP000054498"/>
    </source>
</evidence>
<dbReference type="STRING" id="145388.A0A0D2K675"/>
<accession>A0A0D2K675</accession>
<protein>
    <submittedName>
        <fullName evidence="2">Uncharacterized protein</fullName>
    </submittedName>
</protein>
<evidence type="ECO:0000313" key="2">
    <source>
        <dbReference type="EMBL" id="KIY91638.1"/>
    </source>
</evidence>
<dbReference type="EMBL" id="KK106457">
    <property type="protein sequence ID" value="KIY91638.1"/>
    <property type="molecule type" value="Genomic_DNA"/>
</dbReference>
<feature type="compositionally biased region" description="Gly residues" evidence="1">
    <location>
        <begin position="30"/>
        <end position="49"/>
    </location>
</feature>